<organism evidence="8 9">
    <name type="scientific">Candidatus Lokiarchaeum ossiferum</name>
    <dbReference type="NCBI Taxonomy" id="2951803"/>
    <lineage>
        <taxon>Archaea</taxon>
        <taxon>Promethearchaeati</taxon>
        <taxon>Promethearchaeota</taxon>
        <taxon>Promethearchaeia</taxon>
        <taxon>Promethearchaeales</taxon>
        <taxon>Promethearchaeaceae</taxon>
        <taxon>Candidatus Lokiarchaeum</taxon>
    </lineage>
</organism>
<dbReference type="EMBL" id="CP104013">
    <property type="protein sequence ID" value="UYP43717.1"/>
    <property type="molecule type" value="Genomic_DNA"/>
</dbReference>
<dbReference type="SUPFAM" id="SSF55326">
    <property type="entry name" value="PurM N-terminal domain-like"/>
    <property type="match status" value="1"/>
</dbReference>
<dbReference type="PANTHER" id="PTHR10256:SF0">
    <property type="entry name" value="INACTIVE SELENIDE, WATER DIKINASE-LIKE PROTEIN-RELATED"/>
    <property type="match status" value="1"/>
</dbReference>
<evidence type="ECO:0000313" key="8">
    <source>
        <dbReference type="EMBL" id="UYP43717.1"/>
    </source>
</evidence>
<dbReference type="NCBIfam" id="TIGR00476">
    <property type="entry name" value="selD"/>
    <property type="match status" value="1"/>
</dbReference>
<dbReference type="InterPro" id="IPR004536">
    <property type="entry name" value="SPS/SelD"/>
</dbReference>
<dbReference type="Proteomes" id="UP001208689">
    <property type="component" value="Chromosome"/>
</dbReference>
<evidence type="ECO:0000256" key="4">
    <source>
        <dbReference type="ARBA" id="ARBA00022840"/>
    </source>
</evidence>
<evidence type="ECO:0000259" key="7">
    <source>
        <dbReference type="Pfam" id="PF02769"/>
    </source>
</evidence>
<protein>
    <submittedName>
        <fullName evidence="8">Selenide, water dikinase</fullName>
        <ecNumber evidence="8">2.7.9.3</ecNumber>
    </submittedName>
</protein>
<keyword evidence="9" id="KW-1185">Reference proteome</keyword>
<gene>
    <name evidence="8" type="ORF">NEF87_000002</name>
</gene>
<dbReference type="InterPro" id="IPR036676">
    <property type="entry name" value="PurM-like_C_sf"/>
</dbReference>
<keyword evidence="1 8" id="KW-0808">Transferase</keyword>
<evidence type="ECO:0000256" key="2">
    <source>
        <dbReference type="ARBA" id="ARBA00022741"/>
    </source>
</evidence>
<keyword evidence="2" id="KW-0547">Nucleotide-binding</keyword>
<keyword evidence="5" id="KW-0711">Selenium</keyword>
<evidence type="ECO:0000256" key="5">
    <source>
        <dbReference type="ARBA" id="ARBA00023266"/>
    </source>
</evidence>
<feature type="domain" description="PurM-like N-terminal" evidence="6">
    <location>
        <begin position="13"/>
        <end position="111"/>
    </location>
</feature>
<feature type="domain" description="PurM-like C-terminal" evidence="7">
    <location>
        <begin position="132"/>
        <end position="292"/>
    </location>
</feature>
<dbReference type="SUPFAM" id="SSF56042">
    <property type="entry name" value="PurM C-terminal domain-like"/>
    <property type="match status" value="1"/>
</dbReference>
<reference evidence="8" key="1">
    <citation type="submission" date="2022-09" db="EMBL/GenBank/DDBJ databases">
        <title>Actin cytoskeleton and complex cell architecture in an #Asgard archaeon.</title>
        <authorList>
            <person name="Ponce Toledo R.I."/>
            <person name="Schleper C."/>
            <person name="Rodrigues Oliveira T."/>
            <person name="Wollweber F."/>
            <person name="Xu J."/>
            <person name="Rittmann S."/>
            <person name="Klingl A."/>
            <person name="Pilhofer M."/>
        </authorList>
    </citation>
    <scope>NUCLEOTIDE SEQUENCE</scope>
    <source>
        <strain evidence="8">B-35</strain>
    </source>
</reference>
<dbReference type="GO" id="GO:0004756">
    <property type="term" value="F:selenide, water dikinase activity"/>
    <property type="evidence" value="ECO:0007669"/>
    <property type="project" value="UniProtKB-EC"/>
</dbReference>
<dbReference type="InterPro" id="IPR016188">
    <property type="entry name" value="PurM-like_N"/>
</dbReference>
<dbReference type="Gene3D" id="3.30.1330.10">
    <property type="entry name" value="PurM-like, N-terminal domain"/>
    <property type="match status" value="1"/>
</dbReference>
<dbReference type="EC" id="2.7.9.3" evidence="8"/>
<keyword evidence="3" id="KW-0418">Kinase</keyword>
<dbReference type="PANTHER" id="PTHR10256">
    <property type="entry name" value="SELENIDE, WATER DIKINASE"/>
    <property type="match status" value="1"/>
</dbReference>
<evidence type="ECO:0000259" key="6">
    <source>
        <dbReference type="Pfam" id="PF00586"/>
    </source>
</evidence>
<name>A0ABY6HMT5_9ARCH</name>
<keyword evidence="4" id="KW-0067">ATP-binding</keyword>
<sequence length="312" mass="34080">MLKNTGLPSAKAEDCAIQEINPSEVLISNIDIFTAIHDDPYIMGQIAACNVTNDLFALNALSITNYSNFMGIPYDMPSIMAEKTICGIRDFLKPLGADVDGGHTIYNPWPLFGGSASSIMQKKDLIRKQGAKEGDVILLTKPLGVQPIMGAYRILNSEPELLGDMNLDSLRDSIDIAVKCMTTSNQPVCEVIHEGKFSNRIHGMTDVTGFGFTGHLREILYESGLGAEVRKFPVIKEALELAELLSYELVEGLSPEISGGMLMVVDSSIASDLSIMLQEAKIPCYKMGIISSKYEDVTFNSQCEPIVVPKYD</sequence>
<accession>A0ABY6HMT5</accession>
<dbReference type="InterPro" id="IPR036921">
    <property type="entry name" value="PurM-like_N_sf"/>
</dbReference>
<evidence type="ECO:0000313" key="9">
    <source>
        <dbReference type="Proteomes" id="UP001208689"/>
    </source>
</evidence>
<dbReference type="Pfam" id="PF02769">
    <property type="entry name" value="AIRS_C"/>
    <property type="match status" value="1"/>
</dbReference>
<dbReference type="Gene3D" id="3.90.650.10">
    <property type="entry name" value="PurM-like C-terminal domain"/>
    <property type="match status" value="1"/>
</dbReference>
<proteinExistence type="predicted"/>
<evidence type="ECO:0000256" key="1">
    <source>
        <dbReference type="ARBA" id="ARBA00022679"/>
    </source>
</evidence>
<dbReference type="Pfam" id="PF00586">
    <property type="entry name" value="AIRS"/>
    <property type="match status" value="1"/>
</dbReference>
<dbReference type="InterPro" id="IPR010918">
    <property type="entry name" value="PurM-like_C_dom"/>
</dbReference>
<evidence type="ECO:0000256" key="3">
    <source>
        <dbReference type="ARBA" id="ARBA00022777"/>
    </source>
</evidence>